<accession>A0A6J5L078</accession>
<dbReference type="EMBL" id="LR796208">
    <property type="protein sequence ID" value="CAB4127022.1"/>
    <property type="molecule type" value="Genomic_DNA"/>
</dbReference>
<dbReference type="Pfam" id="PF06841">
    <property type="entry name" value="Phage_T4_gp19"/>
    <property type="match status" value="1"/>
</dbReference>
<proteinExistence type="predicted"/>
<evidence type="ECO:0000313" key="1">
    <source>
        <dbReference type="EMBL" id="CAB4127022.1"/>
    </source>
</evidence>
<organism evidence="1">
    <name type="scientific">uncultured Caudovirales phage</name>
    <dbReference type="NCBI Taxonomy" id="2100421"/>
    <lineage>
        <taxon>Viruses</taxon>
        <taxon>Duplodnaviria</taxon>
        <taxon>Heunggongvirae</taxon>
        <taxon>Uroviricota</taxon>
        <taxon>Caudoviricetes</taxon>
        <taxon>Peduoviridae</taxon>
        <taxon>Maltschvirus</taxon>
        <taxon>Maltschvirus maltsch</taxon>
    </lineage>
</organism>
<protein>
    <submittedName>
        <fullName evidence="1">Tail tube protein</fullName>
    </submittedName>
</protein>
<dbReference type="InterPro" id="IPR010667">
    <property type="entry name" value="Phage_T4_Gp19"/>
</dbReference>
<dbReference type="GO" id="GO:0005198">
    <property type="term" value="F:structural molecule activity"/>
    <property type="evidence" value="ECO:0007669"/>
    <property type="project" value="InterPro"/>
</dbReference>
<reference evidence="1" key="1">
    <citation type="submission" date="2020-04" db="EMBL/GenBank/DDBJ databases">
        <authorList>
            <person name="Chiriac C."/>
            <person name="Salcher M."/>
            <person name="Ghai R."/>
            <person name="Kavagutti S V."/>
        </authorList>
    </citation>
    <scope>NUCLEOTIDE SEQUENCE</scope>
</reference>
<gene>
    <name evidence="1" type="ORF">UFOVP84_44</name>
</gene>
<sequence length="199" mass="21964">MANISDFKSQLIGGGARSNQFRAYLHFPTFVSTGALEGARAQFLCKSASLPGSTITSIPIQYRGRELNVAGERTFQPWSVTIYNDVTFGLRNAFETWQSGIQRYASTEGKTNPADYQVELEIQQLDRNGAVLKVYKFADAFPTTIGQIALDYDQPNIETFDVEFTYNYFTSNTGTDTDGSSFGVNLSVDTPIGTIPFSL</sequence>
<name>A0A6J5L078_9CAUD</name>